<keyword evidence="3" id="KW-1185">Reference proteome</keyword>
<dbReference type="PANTHER" id="PTHR34959">
    <property type="entry name" value="PROTEIN LAZY 1"/>
    <property type="match status" value="1"/>
</dbReference>
<evidence type="ECO:0008006" key="4">
    <source>
        <dbReference type="Google" id="ProtNLM"/>
    </source>
</evidence>
<dbReference type="PANTHER" id="PTHR34959:SF3">
    <property type="entry name" value="PROTEIN LAZY 1"/>
    <property type="match status" value="1"/>
</dbReference>
<dbReference type="AlphaFoldDB" id="A0AAD5C5R5"/>
<protein>
    <recommendedName>
        <fullName evidence="4">LAZY1</fullName>
    </recommendedName>
</protein>
<evidence type="ECO:0000313" key="2">
    <source>
        <dbReference type="EMBL" id="KAI7735525.1"/>
    </source>
</evidence>
<accession>A0AAD5C5R5</accession>
<dbReference type="GO" id="GO:0009630">
    <property type="term" value="P:gravitropism"/>
    <property type="evidence" value="ECO:0007669"/>
    <property type="project" value="InterPro"/>
</dbReference>
<feature type="compositionally biased region" description="Polar residues" evidence="1">
    <location>
        <begin position="152"/>
        <end position="170"/>
    </location>
</feature>
<dbReference type="EMBL" id="JAMZMK010009476">
    <property type="protein sequence ID" value="KAI7735525.1"/>
    <property type="molecule type" value="Genomic_DNA"/>
</dbReference>
<sequence>MKLLDWMHRKFRNGEPLKEFTTGNPCTCLMGQPSLDDFDYYPKSNYYTKQSNKSRENQIRRSFACLEAVSADDEHTVEESSAALSELFHGFLAIGTLGTDPVTSDPATPTFSTSVEYIMEKETEATENELQFFNDELEKVLIAEGKEDDSSGRNSYVSNGRSSHGSTITLSGKPLEAAESEYGSVACPLQGYLFGSTVGLPETTTGKKEHRTSLGELFQKTKLSEETNGNKCNRVEKQKEKDKETEKSAVHLMKKILKGKKASGGTIDSASADKKLNKILQIFQRKVHPESTTKSQNRSKFVMSCTSANAEGHKKRNQMLSGENTPMFPEKDMSKKTANNTKSNMACGASDSNGNRECWIKSDADCKPGVGTVEDNAARTWLNYGRSMI</sequence>
<evidence type="ECO:0000256" key="1">
    <source>
        <dbReference type="SAM" id="MobiDB-lite"/>
    </source>
</evidence>
<feature type="region of interest" description="Disordered" evidence="1">
    <location>
        <begin position="308"/>
        <end position="338"/>
    </location>
</feature>
<evidence type="ECO:0000313" key="3">
    <source>
        <dbReference type="Proteomes" id="UP001206925"/>
    </source>
</evidence>
<dbReference type="Proteomes" id="UP001206925">
    <property type="component" value="Unassembled WGS sequence"/>
</dbReference>
<dbReference type="InterPro" id="IPR038928">
    <property type="entry name" value="LAZY1"/>
</dbReference>
<comment type="caution">
    <text evidence="2">The sequence shown here is derived from an EMBL/GenBank/DDBJ whole genome shotgun (WGS) entry which is preliminary data.</text>
</comment>
<gene>
    <name evidence="2" type="ORF">M8C21_017883</name>
</gene>
<feature type="region of interest" description="Disordered" evidence="1">
    <location>
        <begin position="144"/>
        <end position="170"/>
    </location>
</feature>
<reference evidence="2" key="1">
    <citation type="submission" date="2022-06" db="EMBL/GenBank/DDBJ databases">
        <title>Uncovering the hologenomic basis of an extraordinary plant invasion.</title>
        <authorList>
            <person name="Bieker V.C."/>
            <person name="Martin M.D."/>
            <person name="Gilbert T."/>
            <person name="Hodgins K."/>
            <person name="Battlay P."/>
            <person name="Petersen B."/>
            <person name="Wilson J."/>
        </authorList>
    </citation>
    <scope>NUCLEOTIDE SEQUENCE</scope>
    <source>
        <strain evidence="2">AA19_3_7</strain>
        <tissue evidence="2">Leaf</tissue>
    </source>
</reference>
<proteinExistence type="predicted"/>
<dbReference type="GO" id="GO:2000012">
    <property type="term" value="P:regulation of auxin polar transport"/>
    <property type="evidence" value="ECO:0007669"/>
    <property type="project" value="InterPro"/>
</dbReference>
<organism evidence="2 3">
    <name type="scientific">Ambrosia artemisiifolia</name>
    <name type="common">Common ragweed</name>
    <dbReference type="NCBI Taxonomy" id="4212"/>
    <lineage>
        <taxon>Eukaryota</taxon>
        <taxon>Viridiplantae</taxon>
        <taxon>Streptophyta</taxon>
        <taxon>Embryophyta</taxon>
        <taxon>Tracheophyta</taxon>
        <taxon>Spermatophyta</taxon>
        <taxon>Magnoliopsida</taxon>
        <taxon>eudicotyledons</taxon>
        <taxon>Gunneridae</taxon>
        <taxon>Pentapetalae</taxon>
        <taxon>asterids</taxon>
        <taxon>campanulids</taxon>
        <taxon>Asterales</taxon>
        <taxon>Asteraceae</taxon>
        <taxon>Asteroideae</taxon>
        <taxon>Heliantheae alliance</taxon>
        <taxon>Heliantheae</taxon>
        <taxon>Ambrosia</taxon>
    </lineage>
</organism>
<name>A0AAD5C5R5_AMBAR</name>